<dbReference type="Proteomes" id="UP000663508">
    <property type="component" value="Chromosome"/>
</dbReference>
<protein>
    <submittedName>
        <fullName evidence="1">Uncharacterized protein</fullName>
    </submittedName>
</protein>
<accession>A0A8H9C964</accession>
<sequence>MRFARRAELCPQPFGLQPCRACGSTAAVIELRPGAVRLRRLCCHGDPLALPEAGNGAVGVRRHG</sequence>
<gene>
    <name evidence="1" type="ORF">mvi_53290</name>
</gene>
<reference evidence="1" key="1">
    <citation type="submission" date="2020-11" db="EMBL/GenBank/DDBJ databases">
        <title>Complete genome sequence of a novel pathogenic Methylobacterium strain isolated from rice in Vietnam.</title>
        <authorList>
            <person name="Lai K."/>
            <person name="Okazaki S."/>
            <person name="Higashi K."/>
            <person name="Mori H."/>
            <person name="Toyoda A."/>
            <person name="Kurokawa K."/>
        </authorList>
    </citation>
    <scope>NUCLEOTIDE SEQUENCE</scope>
    <source>
        <strain evidence="1">VL1</strain>
    </source>
</reference>
<proteinExistence type="predicted"/>
<evidence type="ECO:0000313" key="1">
    <source>
        <dbReference type="EMBL" id="BCM86868.1"/>
    </source>
</evidence>
<name>A0A8H9C964_9HYPH</name>
<dbReference type="EMBL" id="AP024145">
    <property type="protein sequence ID" value="BCM86868.1"/>
    <property type="molecule type" value="Genomic_DNA"/>
</dbReference>
<dbReference type="KEGG" id="mind:mvi_53290"/>
<organism evidence="1 2">
    <name type="scientific">Methylobacterium indicum</name>
    <dbReference type="NCBI Taxonomy" id="1775910"/>
    <lineage>
        <taxon>Bacteria</taxon>
        <taxon>Pseudomonadati</taxon>
        <taxon>Pseudomonadota</taxon>
        <taxon>Alphaproteobacteria</taxon>
        <taxon>Hyphomicrobiales</taxon>
        <taxon>Methylobacteriaceae</taxon>
        <taxon>Methylobacterium</taxon>
    </lineage>
</organism>
<dbReference type="AlphaFoldDB" id="A0A8H9C964"/>
<evidence type="ECO:0000313" key="2">
    <source>
        <dbReference type="Proteomes" id="UP000663508"/>
    </source>
</evidence>